<dbReference type="Pfam" id="PF02627">
    <property type="entry name" value="CMD"/>
    <property type="match status" value="1"/>
</dbReference>
<evidence type="ECO:0000313" key="2">
    <source>
        <dbReference type="EMBL" id="MBO1752499.1"/>
    </source>
</evidence>
<proteinExistence type="predicted"/>
<dbReference type="InterPro" id="IPR004675">
    <property type="entry name" value="AhpD_core"/>
</dbReference>
<protein>
    <submittedName>
        <fullName evidence="2">Carboxymuconolactone decarboxylase family protein</fullName>
    </submittedName>
</protein>
<dbReference type="SUPFAM" id="SSF69118">
    <property type="entry name" value="AhpD-like"/>
    <property type="match status" value="1"/>
</dbReference>
<gene>
    <name evidence="2" type="ORF">J4G33_11870</name>
</gene>
<dbReference type="GO" id="GO:0051920">
    <property type="term" value="F:peroxiredoxin activity"/>
    <property type="evidence" value="ECO:0007669"/>
    <property type="project" value="InterPro"/>
</dbReference>
<dbReference type="PANTHER" id="PTHR35446">
    <property type="entry name" value="SI:CH211-175M2.5"/>
    <property type="match status" value="1"/>
</dbReference>
<name>A0A939RUC9_9CELL</name>
<dbReference type="NCBIfam" id="TIGR00778">
    <property type="entry name" value="ahpD_dom"/>
    <property type="match status" value="1"/>
</dbReference>
<keyword evidence="3" id="KW-1185">Reference proteome</keyword>
<evidence type="ECO:0000259" key="1">
    <source>
        <dbReference type="Pfam" id="PF02627"/>
    </source>
</evidence>
<dbReference type="Proteomes" id="UP000664209">
    <property type="component" value="Unassembled WGS sequence"/>
</dbReference>
<accession>A0A939RUC9</accession>
<dbReference type="PANTHER" id="PTHR35446:SF2">
    <property type="entry name" value="CARBOXYMUCONOLACTONE DECARBOXYLASE-LIKE DOMAIN-CONTAINING PROTEIN"/>
    <property type="match status" value="1"/>
</dbReference>
<organism evidence="2 3">
    <name type="scientific">Actinotalea soli</name>
    <dbReference type="NCBI Taxonomy" id="2819234"/>
    <lineage>
        <taxon>Bacteria</taxon>
        <taxon>Bacillati</taxon>
        <taxon>Actinomycetota</taxon>
        <taxon>Actinomycetes</taxon>
        <taxon>Micrococcales</taxon>
        <taxon>Cellulomonadaceae</taxon>
        <taxon>Actinotalea</taxon>
    </lineage>
</organism>
<dbReference type="InterPro" id="IPR029032">
    <property type="entry name" value="AhpD-like"/>
</dbReference>
<evidence type="ECO:0000313" key="3">
    <source>
        <dbReference type="Proteomes" id="UP000664209"/>
    </source>
</evidence>
<dbReference type="RefSeq" id="WP_208056185.1">
    <property type="nucleotide sequence ID" value="NZ_JAGEMK010000006.1"/>
</dbReference>
<feature type="domain" description="Carboxymuconolactone decarboxylase-like" evidence="1">
    <location>
        <begin position="11"/>
        <end position="96"/>
    </location>
</feature>
<reference evidence="2" key="1">
    <citation type="submission" date="2021-03" db="EMBL/GenBank/DDBJ databases">
        <title>Actinotalea soli sp. nov., isolated from soil.</title>
        <authorList>
            <person name="Ping W."/>
            <person name="Zhang J."/>
        </authorList>
    </citation>
    <scope>NUCLEOTIDE SEQUENCE</scope>
    <source>
        <strain evidence="2">BY-33</strain>
    </source>
</reference>
<sequence>MAHVNIGKVHPKVYKAMTDLGEDAASTAGEEGLDPRLVELVKIRASQINGCAYCLRSHTRDAAALGETPERLAVLAAWWESQYFTPQERAALLIVEKVTLISDRAPAPAREAADVDVLTERQISAITWVAIAMNALNRIAVSSHFPVGA</sequence>
<dbReference type="AlphaFoldDB" id="A0A939RUC9"/>
<comment type="caution">
    <text evidence="2">The sequence shown here is derived from an EMBL/GenBank/DDBJ whole genome shotgun (WGS) entry which is preliminary data.</text>
</comment>
<dbReference type="Gene3D" id="1.20.1290.10">
    <property type="entry name" value="AhpD-like"/>
    <property type="match status" value="1"/>
</dbReference>
<dbReference type="EMBL" id="JAGEMK010000006">
    <property type="protein sequence ID" value="MBO1752499.1"/>
    <property type="molecule type" value="Genomic_DNA"/>
</dbReference>
<dbReference type="InterPro" id="IPR003779">
    <property type="entry name" value="CMD-like"/>
</dbReference>